<sequence>MQKPHQQIDELLVTQIISGDKIAFAKLVKRWHKQFCNKAYWLVKDKAVAKDIAQESWQIIMNKIEQLKEPQQFKSWALRIVTNKSLDHLRNKVKEREHFQDYKQDIVAETPYEENLKLKQELSKAIKELPLNQQVVIQLFYTESYSLRQISKRLNISVGTVKSRLFHAREHLKKQLKHIKKEY</sequence>
<feature type="domain" description="RNA polymerase sigma factor 70 region 4 type 2" evidence="6">
    <location>
        <begin position="120"/>
        <end position="172"/>
    </location>
</feature>
<evidence type="ECO:0000313" key="7">
    <source>
        <dbReference type="EMBL" id="MCC1483713.1"/>
    </source>
</evidence>
<dbReference type="InterPro" id="IPR036388">
    <property type="entry name" value="WH-like_DNA-bd_sf"/>
</dbReference>
<dbReference type="CDD" id="cd06171">
    <property type="entry name" value="Sigma70_r4"/>
    <property type="match status" value="1"/>
</dbReference>
<dbReference type="SUPFAM" id="SSF88946">
    <property type="entry name" value="Sigma2 domain of RNA polymerase sigma factors"/>
    <property type="match status" value="1"/>
</dbReference>
<evidence type="ECO:0000256" key="4">
    <source>
        <dbReference type="ARBA" id="ARBA00023163"/>
    </source>
</evidence>
<keyword evidence="8" id="KW-1185">Reference proteome</keyword>
<accession>A0ABS8EKG2</accession>
<dbReference type="InterPro" id="IPR039425">
    <property type="entry name" value="RNA_pol_sigma-70-like"/>
</dbReference>
<name>A0ABS8EKG2_9FLAO</name>
<evidence type="ECO:0000256" key="3">
    <source>
        <dbReference type="ARBA" id="ARBA00023082"/>
    </source>
</evidence>
<dbReference type="Pfam" id="PF04542">
    <property type="entry name" value="Sigma70_r2"/>
    <property type="match status" value="1"/>
</dbReference>
<dbReference type="NCBIfam" id="TIGR02937">
    <property type="entry name" value="sigma70-ECF"/>
    <property type="match status" value="1"/>
</dbReference>
<protein>
    <submittedName>
        <fullName evidence="7">RNA polymerase sigma factor</fullName>
    </submittedName>
</protein>
<evidence type="ECO:0000256" key="1">
    <source>
        <dbReference type="ARBA" id="ARBA00010641"/>
    </source>
</evidence>
<keyword evidence="4" id="KW-0804">Transcription</keyword>
<dbReference type="Gene3D" id="1.10.1740.10">
    <property type="match status" value="1"/>
</dbReference>
<dbReference type="PANTHER" id="PTHR43133">
    <property type="entry name" value="RNA POLYMERASE ECF-TYPE SIGMA FACTO"/>
    <property type="match status" value="1"/>
</dbReference>
<dbReference type="InterPro" id="IPR013324">
    <property type="entry name" value="RNA_pol_sigma_r3/r4-like"/>
</dbReference>
<gene>
    <name evidence="7" type="ORF">J1C55_03840</name>
</gene>
<evidence type="ECO:0000256" key="2">
    <source>
        <dbReference type="ARBA" id="ARBA00023015"/>
    </source>
</evidence>
<dbReference type="SUPFAM" id="SSF88659">
    <property type="entry name" value="Sigma3 and sigma4 domains of RNA polymerase sigma factors"/>
    <property type="match status" value="1"/>
</dbReference>
<dbReference type="Pfam" id="PF08281">
    <property type="entry name" value="Sigma70_r4_2"/>
    <property type="match status" value="1"/>
</dbReference>
<feature type="domain" description="RNA polymerase sigma-70 region 2" evidence="5">
    <location>
        <begin position="27"/>
        <end position="92"/>
    </location>
</feature>
<dbReference type="Gene3D" id="1.10.10.10">
    <property type="entry name" value="Winged helix-like DNA-binding domain superfamily/Winged helix DNA-binding domain"/>
    <property type="match status" value="1"/>
</dbReference>
<proteinExistence type="inferred from homology"/>
<comment type="caution">
    <text evidence="7">The sequence shown here is derived from an EMBL/GenBank/DDBJ whole genome shotgun (WGS) entry which is preliminary data.</text>
</comment>
<reference evidence="7" key="2">
    <citation type="submission" date="2021-10" db="EMBL/GenBank/DDBJ databases">
        <title>Genome of Winogradskyella sp. E313.</title>
        <authorList>
            <person name="Zhou Y."/>
        </authorList>
    </citation>
    <scope>NUCLEOTIDE SEQUENCE</scope>
    <source>
        <strain evidence="7">E313</strain>
    </source>
</reference>
<evidence type="ECO:0000313" key="8">
    <source>
        <dbReference type="Proteomes" id="UP000778797"/>
    </source>
</evidence>
<dbReference type="InterPro" id="IPR013325">
    <property type="entry name" value="RNA_pol_sigma_r2"/>
</dbReference>
<dbReference type="RefSeq" id="WP_227476161.1">
    <property type="nucleotide sequence ID" value="NZ_JAFMPT010000003.1"/>
</dbReference>
<dbReference type="PANTHER" id="PTHR43133:SF51">
    <property type="entry name" value="RNA POLYMERASE SIGMA FACTOR"/>
    <property type="match status" value="1"/>
</dbReference>
<dbReference type="EMBL" id="JAFMPT010000003">
    <property type="protein sequence ID" value="MCC1483713.1"/>
    <property type="molecule type" value="Genomic_DNA"/>
</dbReference>
<dbReference type="Proteomes" id="UP000778797">
    <property type="component" value="Unassembled WGS sequence"/>
</dbReference>
<comment type="similarity">
    <text evidence="1">Belongs to the sigma-70 factor family. ECF subfamily.</text>
</comment>
<dbReference type="InterPro" id="IPR013249">
    <property type="entry name" value="RNA_pol_sigma70_r4_t2"/>
</dbReference>
<reference evidence="7" key="1">
    <citation type="submission" date="2021-03" db="EMBL/GenBank/DDBJ databases">
        <authorList>
            <person name="Ping X."/>
        </authorList>
    </citation>
    <scope>NUCLEOTIDE SEQUENCE</scope>
    <source>
        <strain evidence="7">E313</strain>
    </source>
</reference>
<evidence type="ECO:0000259" key="6">
    <source>
        <dbReference type="Pfam" id="PF08281"/>
    </source>
</evidence>
<evidence type="ECO:0000259" key="5">
    <source>
        <dbReference type="Pfam" id="PF04542"/>
    </source>
</evidence>
<organism evidence="7 8">
    <name type="scientific">Winogradskyella immobilis</name>
    <dbReference type="NCBI Taxonomy" id="2816852"/>
    <lineage>
        <taxon>Bacteria</taxon>
        <taxon>Pseudomonadati</taxon>
        <taxon>Bacteroidota</taxon>
        <taxon>Flavobacteriia</taxon>
        <taxon>Flavobacteriales</taxon>
        <taxon>Flavobacteriaceae</taxon>
        <taxon>Winogradskyella</taxon>
    </lineage>
</organism>
<keyword evidence="2" id="KW-0805">Transcription regulation</keyword>
<keyword evidence="3" id="KW-0731">Sigma factor</keyword>
<dbReference type="InterPro" id="IPR014284">
    <property type="entry name" value="RNA_pol_sigma-70_dom"/>
</dbReference>
<dbReference type="InterPro" id="IPR007627">
    <property type="entry name" value="RNA_pol_sigma70_r2"/>
</dbReference>